<protein>
    <submittedName>
        <fullName evidence="2">1943_t:CDS:1</fullName>
    </submittedName>
</protein>
<feature type="compositionally biased region" description="Pro residues" evidence="1">
    <location>
        <begin position="53"/>
        <end position="63"/>
    </location>
</feature>
<gene>
    <name evidence="2" type="ORF">FMOSSE_LOCUS12810</name>
</gene>
<sequence>MNRSTSSSDDNDMHFAFQNVFTNLIASSYSLETILSNNPPYELTLTIEGLLPPTSPTSIPPYPRRSRPQSCESSLQAASPALPSSLPRRSRPVDGYTLFKRDLVAKWRCDPSVAFSNRCIDSIKDIWESQPHEVKHFFHVLSVCVNRTLG</sequence>
<comment type="caution">
    <text evidence="2">The sequence shown here is derived from an EMBL/GenBank/DDBJ whole genome shotgun (WGS) entry which is preliminary data.</text>
</comment>
<dbReference type="EMBL" id="CAJVPP010006557">
    <property type="protein sequence ID" value="CAG8679475.1"/>
    <property type="molecule type" value="Genomic_DNA"/>
</dbReference>
<evidence type="ECO:0000313" key="3">
    <source>
        <dbReference type="Proteomes" id="UP000789375"/>
    </source>
</evidence>
<reference evidence="2" key="1">
    <citation type="submission" date="2021-06" db="EMBL/GenBank/DDBJ databases">
        <authorList>
            <person name="Kallberg Y."/>
            <person name="Tangrot J."/>
            <person name="Rosling A."/>
        </authorList>
    </citation>
    <scope>NUCLEOTIDE SEQUENCE</scope>
    <source>
        <strain evidence="2">87-6 pot B 2015</strain>
    </source>
</reference>
<evidence type="ECO:0000256" key="1">
    <source>
        <dbReference type="SAM" id="MobiDB-lite"/>
    </source>
</evidence>
<keyword evidence="3" id="KW-1185">Reference proteome</keyword>
<proteinExistence type="predicted"/>
<organism evidence="2 3">
    <name type="scientific">Funneliformis mosseae</name>
    <name type="common">Endomycorrhizal fungus</name>
    <name type="synonym">Glomus mosseae</name>
    <dbReference type="NCBI Taxonomy" id="27381"/>
    <lineage>
        <taxon>Eukaryota</taxon>
        <taxon>Fungi</taxon>
        <taxon>Fungi incertae sedis</taxon>
        <taxon>Mucoromycota</taxon>
        <taxon>Glomeromycotina</taxon>
        <taxon>Glomeromycetes</taxon>
        <taxon>Glomerales</taxon>
        <taxon>Glomeraceae</taxon>
        <taxon>Funneliformis</taxon>
    </lineage>
</organism>
<feature type="compositionally biased region" description="Low complexity" evidence="1">
    <location>
        <begin position="73"/>
        <end position="87"/>
    </location>
</feature>
<dbReference type="AlphaFoldDB" id="A0A9N9ELP0"/>
<dbReference type="Proteomes" id="UP000789375">
    <property type="component" value="Unassembled WGS sequence"/>
</dbReference>
<feature type="region of interest" description="Disordered" evidence="1">
    <location>
        <begin position="49"/>
        <end position="91"/>
    </location>
</feature>
<name>A0A9N9ELP0_FUNMO</name>
<evidence type="ECO:0000313" key="2">
    <source>
        <dbReference type="EMBL" id="CAG8679475.1"/>
    </source>
</evidence>
<accession>A0A9N9ELP0</accession>